<feature type="transmembrane region" description="Helical" evidence="2">
    <location>
        <begin position="61"/>
        <end position="81"/>
    </location>
</feature>
<dbReference type="AlphaFoldDB" id="A0A2K8UBN7"/>
<evidence type="ECO:0000313" key="4">
    <source>
        <dbReference type="Proteomes" id="UP000232638"/>
    </source>
</evidence>
<dbReference type="OrthoDB" id="6963120at2"/>
<proteinExistence type="predicted"/>
<protein>
    <submittedName>
        <fullName evidence="3">Uncharacterized protein</fullName>
    </submittedName>
</protein>
<dbReference type="RefSeq" id="WP_100920697.1">
    <property type="nucleotide sequence ID" value="NZ_CP020370.1"/>
</dbReference>
<organism evidence="3 4">
    <name type="scientific">Candidatus Thiodictyon syntrophicum</name>
    <dbReference type="NCBI Taxonomy" id="1166950"/>
    <lineage>
        <taxon>Bacteria</taxon>
        <taxon>Pseudomonadati</taxon>
        <taxon>Pseudomonadota</taxon>
        <taxon>Gammaproteobacteria</taxon>
        <taxon>Chromatiales</taxon>
        <taxon>Chromatiaceae</taxon>
        <taxon>Thiodictyon</taxon>
    </lineage>
</organism>
<dbReference type="KEGG" id="tsy:THSYN_19945"/>
<feature type="compositionally biased region" description="Pro residues" evidence="1">
    <location>
        <begin position="1"/>
        <end position="12"/>
    </location>
</feature>
<evidence type="ECO:0000256" key="1">
    <source>
        <dbReference type="SAM" id="MobiDB-lite"/>
    </source>
</evidence>
<evidence type="ECO:0000313" key="3">
    <source>
        <dbReference type="EMBL" id="AUB82994.1"/>
    </source>
</evidence>
<dbReference type="Proteomes" id="UP000232638">
    <property type="component" value="Chromosome"/>
</dbReference>
<accession>A0A2K8UBN7</accession>
<keyword evidence="2" id="KW-0472">Membrane</keyword>
<keyword evidence="2" id="KW-0812">Transmembrane</keyword>
<gene>
    <name evidence="3" type="ORF">THSYN_19945</name>
</gene>
<feature type="region of interest" description="Disordered" evidence="1">
    <location>
        <begin position="132"/>
        <end position="152"/>
    </location>
</feature>
<feature type="region of interest" description="Disordered" evidence="1">
    <location>
        <begin position="1"/>
        <end position="26"/>
    </location>
</feature>
<dbReference type="EMBL" id="CP020370">
    <property type="protein sequence ID" value="AUB82994.1"/>
    <property type="molecule type" value="Genomic_DNA"/>
</dbReference>
<evidence type="ECO:0000256" key="2">
    <source>
        <dbReference type="SAM" id="Phobius"/>
    </source>
</evidence>
<keyword evidence="2" id="KW-1133">Transmembrane helix</keyword>
<keyword evidence="4" id="KW-1185">Reference proteome</keyword>
<sequence>MTSPLTEPPAPPAAQVTQPAPNPHDQQQWLQATCEVVVDYVPLVVRDQAQCEGIYTNLLSIMVWVLPSILLTLVLLIAGLVRHRRNQPPAAATDPSTPITDTPTSALGCLTGGITGRRPEALATWLDPPAAGVEPQSAQATTQPARGSALPPPAAPAYARAVAAWRKKLEFLLEQKALTSNPAQRFELSEQIDECRAKLLCGFVPL</sequence>
<reference evidence="3 4" key="1">
    <citation type="submission" date="2017-03" db="EMBL/GenBank/DDBJ databases">
        <title>Complete genome sequence of Candidatus 'Thiodictyon syntrophicum' sp. nov. strain Cad16T, a photolithoautotroph purple sulfur bacterium isolated from an alpine meromictic lake.</title>
        <authorList>
            <person name="Luedin S.M."/>
            <person name="Pothier J.F."/>
            <person name="Danza F."/>
            <person name="Storelli N."/>
            <person name="Wittwer M."/>
            <person name="Tonolla M."/>
        </authorList>
    </citation>
    <scope>NUCLEOTIDE SEQUENCE [LARGE SCALE GENOMIC DNA]</scope>
    <source>
        <strain evidence="3 4">Cad16T</strain>
    </source>
</reference>
<name>A0A2K8UBN7_9GAMM</name>